<dbReference type="PANTHER" id="PTHR31385">
    <property type="entry name" value="PUTATIVE (DUF220)-RELATED"/>
    <property type="match status" value="1"/>
</dbReference>
<protein>
    <submittedName>
        <fullName evidence="1">Uncharacterized protein</fullName>
    </submittedName>
</protein>
<organism evidence="1 2">
    <name type="scientific">Dipteronia sinensis</name>
    <dbReference type="NCBI Taxonomy" id="43782"/>
    <lineage>
        <taxon>Eukaryota</taxon>
        <taxon>Viridiplantae</taxon>
        <taxon>Streptophyta</taxon>
        <taxon>Embryophyta</taxon>
        <taxon>Tracheophyta</taxon>
        <taxon>Spermatophyta</taxon>
        <taxon>Magnoliopsida</taxon>
        <taxon>eudicotyledons</taxon>
        <taxon>Gunneridae</taxon>
        <taxon>Pentapetalae</taxon>
        <taxon>rosids</taxon>
        <taxon>malvids</taxon>
        <taxon>Sapindales</taxon>
        <taxon>Sapindaceae</taxon>
        <taxon>Hippocastanoideae</taxon>
        <taxon>Acereae</taxon>
        <taxon>Dipteronia</taxon>
    </lineage>
</organism>
<dbReference type="PANTHER" id="PTHR31385:SF1">
    <property type="entry name" value="PUTATIVE (DUF220)-RELATED"/>
    <property type="match status" value="1"/>
</dbReference>
<sequence>MVLMAETEVLKTRMDVHRSKINIKPKVFDPAISKFFVQLPRKLQNCLQARFMKFAKDSEGGNSASSVLRKGKGSSTALEVDLERQLQCWRENPSWDDQPPEIKVSVPKGSLCNLNVKVDVGLPPDAVYNIVT</sequence>
<keyword evidence="2" id="KW-1185">Reference proteome</keyword>
<evidence type="ECO:0000313" key="2">
    <source>
        <dbReference type="Proteomes" id="UP001281410"/>
    </source>
</evidence>
<name>A0AAE0ECS9_9ROSI</name>
<dbReference type="AlphaFoldDB" id="A0AAE0ECS9"/>
<accession>A0AAE0ECS9</accession>
<comment type="caution">
    <text evidence="1">The sequence shown here is derived from an EMBL/GenBank/DDBJ whole genome shotgun (WGS) entry which is preliminary data.</text>
</comment>
<dbReference type="Proteomes" id="UP001281410">
    <property type="component" value="Unassembled WGS sequence"/>
</dbReference>
<gene>
    <name evidence="1" type="ORF">Dsin_010384</name>
</gene>
<reference evidence="1" key="1">
    <citation type="journal article" date="2023" name="Plant J.">
        <title>Genome sequences and population genomics provide insights into the demographic history, inbreeding, and mutation load of two 'living fossil' tree species of Dipteronia.</title>
        <authorList>
            <person name="Feng Y."/>
            <person name="Comes H.P."/>
            <person name="Chen J."/>
            <person name="Zhu S."/>
            <person name="Lu R."/>
            <person name="Zhang X."/>
            <person name="Li P."/>
            <person name="Qiu J."/>
            <person name="Olsen K.M."/>
            <person name="Qiu Y."/>
        </authorList>
    </citation>
    <scope>NUCLEOTIDE SEQUENCE</scope>
    <source>
        <strain evidence="1">NBL</strain>
    </source>
</reference>
<evidence type="ECO:0000313" key="1">
    <source>
        <dbReference type="EMBL" id="KAK3223359.1"/>
    </source>
</evidence>
<proteinExistence type="predicted"/>
<dbReference type="EMBL" id="JANJYJ010000003">
    <property type="protein sequence ID" value="KAK3223359.1"/>
    <property type="molecule type" value="Genomic_DNA"/>
</dbReference>